<dbReference type="RefSeq" id="WP_147894626.1">
    <property type="nucleotide sequence ID" value="NZ_BAAANR010000001.1"/>
</dbReference>
<feature type="region of interest" description="Disordered" evidence="1">
    <location>
        <begin position="1"/>
        <end position="33"/>
    </location>
</feature>
<dbReference type="SUPFAM" id="SSF55166">
    <property type="entry name" value="Hedgehog/DD-peptidase"/>
    <property type="match status" value="1"/>
</dbReference>
<dbReference type="GO" id="GO:0008233">
    <property type="term" value="F:peptidase activity"/>
    <property type="evidence" value="ECO:0007669"/>
    <property type="project" value="InterPro"/>
</dbReference>
<dbReference type="CDD" id="cd14852">
    <property type="entry name" value="LD-carboxypeptidase"/>
    <property type="match status" value="1"/>
</dbReference>
<keyword evidence="2" id="KW-0812">Transmembrane</keyword>
<keyword evidence="5" id="KW-1185">Reference proteome</keyword>
<organism evidence="4 5">
    <name type="scientific">Microbacterium hatanonis</name>
    <dbReference type="NCBI Taxonomy" id="404366"/>
    <lineage>
        <taxon>Bacteria</taxon>
        <taxon>Bacillati</taxon>
        <taxon>Actinomycetota</taxon>
        <taxon>Actinomycetes</taxon>
        <taxon>Micrococcales</taxon>
        <taxon>Microbacteriaceae</taxon>
        <taxon>Microbacterium</taxon>
    </lineage>
</organism>
<dbReference type="EMBL" id="VRSV01000002">
    <property type="protein sequence ID" value="TXK09409.1"/>
    <property type="molecule type" value="Genomic_DNA"/>
</dbReference>
<protein>
    <submittedName>
        <fullName evidence="4">M15 family metallopeptidase</fullName>
    </submittedName>
</protein>
<keyword evidence="2" id="KW-1133">Transmembrane helix</keyword>
<name>A0A5C8HTR5_9MICO</name>
<dbReference type="AlphaFoldDB" id="A0A5C8HTR5"/>
<dbReference type="InterPro" id="IPR052179">
    <property type="entry name" value="DD-CPase-like"/>
</dbReference>
<keyword evidence="2" id="KW-0472">Membrane</keyword>
<dbReference type="PANTHER" id="PTHR34385">
    <property type="entry name" value="D-ALANYL-D-ALANINE CARBOXYPEPTIDASE"/>
    <property type="match status" value="1"/>
</dbReference>
<proteinExistence type="predicted"/>
<dbReference type="InterPro" id="IPR058193">
    <property type="entry name" value="VanY/YodJ_core_dom"/>
</dbReference>
<evidence type="ECO:0000256" key="1">
    <source>
        <dbReference type="SAM" id="MobiDB-lite"/>
    </source>
</evidence>
<dbReference type="InterPro" id="IPR003709">
    <property type="entry name" value="VanY-like_core_dom"/>
</dbReference>
<reference evidence="4 5" key="1">
    <citation type="submission" date="2019-08" db="EMBL/GenBank/DDBJ databases">
        <authorList>
            <person name="Dong K."/>
        </authorList>
    </citation>
    <scope>NUCLEOTIDE SEQUENCE [LARGE SCALE GENOMIC DNA]</scope>
    <source>
        <strain evidence="4 5">JCM14558</strain>
    </source>
</reference>
<evidence type="ECO:0000259" key="3">
    <source>
        <dbReference type="Pfam" id="PF02557"/>
    </source>
</evidence>
<gene>
    <name evidence="4" type="ORF">FVP77_10745</name>
</gene>
<feature type="domain" description="D-alanyl-D-alanine carboxypeptidase-like core" evidence="3">
    <location>
        <begin position="199"/>
        <end position="328"/>
    </location>
</feature>
<dbReference type="Pfam" id="PF02557">
    <property type="entry name" value="VanY"/>
    <property type="match status" value="1"/>
</dbReference>
<dbReference type="OrthoDB" id="9792074at2"/>
<evidence type="ECO:0000313" key="4">
    <source>
        <dbReference type="EMBL" id="TXK09409.1"/>
    </source>
</evidence>
<dbReference type="Gene3D" id="3.30.1380.10">
    <property type="match status" value="1"/>
</dbReference>
<dbReference type="GO" id="GO:0006508">
    <property type="term" value="P:proteolysis"/>
    <property type="evidence" value="ECO:0007669"/>
    <property type="project" value="InterPro"/>
</dbReference>
<evidence type="ECO:0000313" key="5">
    <source>
        <dbReference type="Proteomes" id="UP000321034"/>
    </source>
</evidence>
<evidence type="ECO:0000256" key="2">
    <source>
        <dbReference type="SAM" id="Phobius"/>
    </source>
</evidence>
<comment type="caution">
    <text evidence="4">The sequence shown here is derived from an EMBL/GenBank/DDBJ whole genome shotgun (WGS) entry which is preliminary data.</text>
</comment>
<dbReference type="Proteomes" id="UP000321034">
    <property type="component" value="Unassembled WGS sequence"/>
</dbReference>
<accession>A0A5C8HTR5</accession>
<dbReference type="PANTHER" id="PTHR34385:SF1">
    <property type="entry name" value="PEPTIDOGLYCAN L-ALANYL-D-GLUTAMATE ENDOPEPTIDASE CWLK"/>
    <property type="match status" value="1"/>
</dbReference>
<sequence length="357" mass="36473">MTEPGPFSPRTRREARVAAERASSPPRTLARHARGRRAARLRAIFAVAASGALLFGGAGAVTAAVAGGVLTEGAPVSAPDRLSTPSEPSPSIDAMIQAMPVEGLPSPTMNATAAGGALCDDPAFAEVLASGDDAAVIAAAGGAEAFRSAVAAGAAPCIPLGDPNRTWVVVNKQRPFSPIDFGPSPLALPEGVKSLSGGELRTDAATALSAMVGAARDAGVGDLAMESGYRSYSTQQSTYRGHVSDRGVAGADLVSARPGFSEHQSGLGADVVACGTSGCGSLDDLAATPQGAWVAEHAWEHGWIVRYLDGRTDVTGYLPEPWHLRYVGPELARAYHDGGWTTLEEFFGLPAAPGYAS</sequence>
<feature type="transmembrane region" description="Helical" evidence="2">
    <location>
        <begin position="43"/>
        <end position="70"/>
    </location>
</feature>
<dbReference type="InterPro" id="IPR009045">
    <property type="entry name" value="Zn_M74/Hedgehog-like"/>
</dbReference>